<dbReference type="Proteomes" id="UP000593565">
    <property type="component" value="Unassembled WGS sequence"/>
</dbReference>
<proteinExistence type="predicted"/>
<dbReference type="Pfam" id="PF10245">
    <property type="entry name" value="MRP-S22"/>
    <property type="match status" value="1"/>
</dbReference>
<evidence type="ECO:0000313" key="2">
    <source>
        <dbReference type="Proteomes" id="UP000593565"/>
    </source>
</evidence>
<dbReference type="InterPro" id="IPR019374">
    <property type="entry name" value="Ribosomal_mS22"/>
</dbReference>
<dbReference type="GO" id="GO:0005763">
    <property type="term" value="C:mitochondrial small ribosomal subunit"/>
    <property type="evidence" value="ECO:0007669"/>
    <property type="project" value="TreeGrafter"/>
</dbReference>
<dbReference type="OrthoDB" id="10052321at2759"/>
<gene>
    <name evidence="1" type="ORF">AMELA_G00217830</name>
</gene>
<keyword evidence="2" id="KW-1185">Reference proteome</keyword>
<organism evidence="1 2">
    <name type="scientific">Ameiurus melas</name>
    <name type="common">Black bullhead</name>
    <name type="synonym">Silurus melas</name>
    <dbReference type="NCBI Taxonomy" id="219545"/>
    <lineage>
        <taxon>Eukaryota</taxon>
        <taxon>Metazoa</taxon>
        <taxon>Chordata</taxon>
        <taxon>Craniata</taxon>
        <taxon>Vertebrata</taxon>
        <taxon>Euteleostomi</taxon>
        <taxon>Actinopterygii</taxon>
        <taxon>Neopterygii</taxon>
        <taxon>Teleostei</taxon>
        <taxon>Ostariophysi</taxon>
        <taxon>Siluriformes</taxon>
        <taxon>Ictaluridae</taxon>
        <taxon>Ameiurus</taxon>
    </lineage>
</organism>
<protein>
    <recommendedName>
        <fullName evidence="3">Mitochondrial ribosomal protein S22</fullName>
    </recommendedName>
</protein>
<dbReference type="EMBL" id="JAAGNN010000019">
    <property type="protein sequence ID" value="KAF4076676.1"/>
    <property type="molecule type" value="Genomic_DNA"/>
</dbReference>
<name>A0A7J6A1R2_AMEME</name>
<dbReference type="PANTHER" id="PTHR13071:SF4">
    <property type="entry name" value="SMALL RIBOSOMAL SUBUNIT PROTEIN MS22"/>
    <property type="match status" value="1"/>
</dbReference>
<comment type="caution">
    <text evidence="1">The sequence shown here is derived from an EMBL/GenBank/DDBJ whole genome shotgun (WGS) entry which is preliminary data.</text>
</comment>
<reference evidence="1 2" key="1">
    <citation type="submission" date="2020-02" db="EMBL/GenBank/DDBJ databases">
        <title>A chromosome-scale genome assembly of the black bullhead catfish (Ameiurus melas).</title>
        <authorList>
            <person name="Wen M."/>
            <person name="Zham M."/>
            <person name="Cabau C."/>
            <person name="Klopp C."/>
            <person name="Donnadieu C."/>
            <person name="Roques C."/>
            <person name="Bouchez O."/>
            <person name="Lampietro C."/>
            <person name="Jouanno E."/>
            <person name="Herpin A."/>
            <person name="Louis A."/>
            <person name="Berthelot C."/>
            <person name="Parey E."/>
            <person name="Roest-Crollius H."/>
            <person name="Braasch I."/>
            <person name="Postlethwait J."/>
            <person name="Robinson-Rechavi M."/>
            <person name="Echchiki A."/>
            <person name="Begum T."/>
            <person name="Montfort J."/>
            <person name="Schartl M."/>
            <person name="Bobe J."/>
            <person name="Guiguen Y."/>
        </authorList>
    </citation>
    <scope>NUCLEOTIDE SEQUENCE [LARGE SCALE GENOMIC DNA]</scope>
    <source>
        <strain evidence="1">M_S1</strain>
        <tissue evidence="1">Blood</tissue>
    </source>
</reference>
<evidence type="ECO:0008006" key="3">
    <source>
        <dbReference type="Google" id="ProtNLM"/>
    </source>
</evidence>
<dbReference type="AlphaFoldDB" id="A0A7J6A1R2"/>
<evidence type="ECO:0000313" key="1">
    <source>
        <dbReference type="EMBL" id="KAF4076676.1"/>
    </source>
</evidence>
<accession>A0A7J6A1R2</accession>
<sequence length="358" mass="40876">MLQFIITSAEEENEAEEAGGNMAALSAALRLFRSCHGIRNVDFDARTVLRGVKRLSGSLSSVDNTDGVRKIQFLDAEVQDILMRITGLDLSRVFSPVKQELKPPKYKLLTDVQLEEAVQKAEEQAQRLLKMPPILPERQPIEDVLCEDKILEGMDTAKYVFTDITYNIPHRERFIVVREPSGVLRKASWEERDRLVQVYFPREGRKLKPPPVFKEENLKVVFGQNRHEEVLNYCLVQFEPDSADFKRVHTLTYEDIEKHGKYELLRSTCLFGGLVWHLVSSRRTDGLLLDMLQRERLQDAVNLVHLFNLVHPQSDVALQSKQATGIDLLKVYADCESQKPAIKLALQSYEQAMAANSA</sequence>
<dbReference type="GO" id="GO:0003735">
    <property type="term" value="F:structural constituent of ribosome"/>
    <property type="evidence" value="ECO:0007669"/>
    <property type="project" value="TreeGrafter"/>
</dbReference>
<dbReference type="PANTHER" id="PTHR13071">
    <property type="entry name" value="MITOCHONDRIAL 28S RIBOSOMAL PROTEIN S22"/>
    <property type="match status" value="1"/>
</dbReference>